<dbReference type="PANTHER" id="PTHR21615:SF2">
    <property type="entry name" value="CYCLIN N-TERMINAL DOMAIN-CONTAINING PROTEIN 1"/>
    <property type="match status" value="1"/>
</dbReference>
<dbReference type="GO" id="GO:0035861">
    <property type="term" value="C:site of double-strand break"/>
    <property type="evidence" value="ECO:0007669"/>
    <property type="project" value="TreeGrafter"/>
</dbReference>
<dbReference type="PANTHER" id="PTHR21615">
    <property type="entry name" value="CYCLIN N-TERMINAL DOMAIN-CONTAINING PROTEIN 1"/>
    <property type="match status" value="1"/>
</dbReference>
<dbReference type="CDD" id="cd20541">
    <property type="entry name" value="CYCLIN_CNTD1"/>
    <property type="match status" value="1"/>
</dbReference>
<dbReference type="OrthoDB" id="9983043at2759"/>
<proteinExistence type="predicted"/>
<dbReference type="GO" id="GO:0007131">
    <property type="term" value="P:reciprocal meiotic recombination"/>
    <property type="evidence" value="ECO:0007669"/>
    <property type="project" value="TreeGrafter"/>
</dbReference>
<reference evidence="1" key="1">
    <citation type="submission" date="2022-08" db="UniProtKB">
        <authorList>
            <consortium name="EnsemblMetazoa"/>
        </authorList>
    </citation>
    <scope>IDENTIFICATION</scope>
    <source>
        <strain evidence="1">05x7-T-G4-1.051#20</strain>
    </source>
</reference>
<protein>
    <recommendedName>
        <fullName evidence="3">Cyclin N-terminal domain-containing protein 1</fullName>
    </recommendedName>
</protein>
<dbReference type="OMA" id="CFKETRI"/>
<dbReference type="EnsemblMetazoa" id="G22423.1">
    <property type="protein sequence ID" value="G22423.1:cds"/>
    <property type="gene ID" value="G22423"/>
</dbReference>
<dbReference type="AlphaFoldDB" id="A0A8W8K8F4"/>
<dbReference type="Proteomes" id="UP000005408">
    <property type="component" value="Unassembled WGS sequence"/>
</dbReference>
<dbReference type="SUPFAM" id="SSF47954">
    <property type="entry name" value="Cyclin-like"/>
    <property type="match status" value="1"/>
</dbReference>
<evidence type="ECO:0000313" key="1">
    <source>
        <dbReference type="EnsemblMetazoa" id="G22423.1:cds"/>
    </source>
</evidence>
<dbReference type="InterPro" id="IPR036915">
    <property type="entry name" value="Cyclin-like_sf"/>
</dbReference>
<organism evidence="1 2">
    <name type="scientific">Magallana gigas</name>
    <name type="common">Pacific oyster</name>
    <name type="synonym">Crassostrea gigas</name>
    <dbReference type="NCBI Taxonomy" id="29159"/>
    <lineage>
        <taxon>Eukaryota</taxon>
        <taxon>Metazoa</taxon>
        <taxon>Spiralia</taxon>
        <taxon>Lophotrochozoa</taxon>
        <taxon>Mollusca</taxon>
        <taxon>Bivalvia</taxon>
        <taxon>Autobranchia</taxon>
        <taxon>Pteriomorphia</taxon>
        <taxon>Ostreida</taxon>
        <taxon>Ostreoidea</taxon>
        <taxon>Ostreidae</taxon>
        <taxon>Magallana</taxon>
    </lineage>
</organism>
<evidence type="ECO:0000313" key="2">
    <source>
        <dbReference type="Proteomes" id="UP000005408"/>
    </source>
</evidence>
<dbReference type="Gene3D" id="1.10.472.10">
    <property type="entry name" value="Cyclin-like"/>
    <property type="match status" value="2"/>
</dbReference>
<evidence type="ECO:0008006" key="3">
    <source>
        <dbReference type="Google" id="ProtNLM"/>
    </source>
</evidence>
<sequence length="307" mass="35660">MERDIFASPIEPLFNHEFAMETEILQDWLINLAKKNTLFINQAHSKQGLFKQINAVETIMYAAEKLKIALEAKYLAIELFDRFLYNHIQDLRDHVLKLPKKKQMKEWQKIQEGVSNQVLLRIVSCCQIASKLTSHYKAFLFQVVSINRAKRFLRDCGYRYASESLLQSELRVLKTLKFQVTEPTPIVYIETMLEILGCNNTEADVKTYYYVATKLLDLLYLKYHAFYKILSEVTCSSSIQSTEHKKKFQKVKADQLLLGASIIGGAVFMVQHDKADEMIEELSRITRISQNDIIDFTSVLIQLVEEE</sequence>
<accession>A0A8W8K8F4</accession>
<name>A0A8W8K8F4_MAGGI</name>
<keyword evidence="2" id="KW-1185">Reference proteome</keyword>